<protein>
    <recommendedName>
        <fullName evidence="2">FtsK gamma domain-containing protein</fullName>
    </recommendedName>
</protein>
<reference evidence="3" key="1">
    <citation type="journal article" date="2014" name="Front. Microbiol.">
        <title>High frequency of phylogenetically diverse reductive dehalogenase-homologous genes in deep subseafloor sedimentary metagenomes.</title>
        <authorList>
            <person name="Kawai M."/>
            <person name="Futagami T."/>
            <person name="Toyoda A."/>
            <person name="Takaki Y."/>
            <person name="Nishi S."/>
            <person name="Hori S."/>
            <person name="Arai W."/>
            <person name="Tsubouchi T."/>
            <person name="Morono Y."/>
            <person name="Uchiyama I."/>
            <person name="Ito T."/>
            <person name="Fujiyama A."/>
            <person name="Inagaki F."/>
            <person name="Takami H."/>
        </authorList>
    </citation>
    <scope>NUCLEOTIDE SEQUENCE</scope>
    <source>
        <strain evidence="3">Expedition CK06-06</strain>
    </source>
</reference>
<dbReference type="InterPro" id="IPR036388">
    <property type="entry name" value="WH-like_DNA-bd_sf"/>
</dbReference>
<name>X1ML08_9ZZZZ</name>
<feature type="domain" description="FtsK gamma" evidence="2">
    <location>
        <begin position="68"/>
        <end position="116"/>
    </location>
</feature>
<accession>X1ML08</accession>
<dbReference type="InterPro" id="IPR036390">
    <property type="entry name" value="WH_DNA-bd_sf"/>
</dbReference>
<comment type="caution">
    <text evidence="3">The sequence shown here is derived from an EMBL/GenBank/DDBJ whole genome shotgun (WGS) entry which is preliminary data.</text>
</comment>
<dbReference type="AlphaFoldDB" id="X1ML08"/>
<organism evidence="3">
    <name type="scientific">marine sediment metagenome</name>
    <dbReference type="NCBI Taxonomy" id="412755"/>
    <lineage>
        <taxon>unclassified sequences</taxon>
        <taxon>metagenomes</taxon>
        <taxon>ecological metagenomes</taxon>
    </lineage>
</organism>
<proteinExistence type="predicted"/>
<dbReference type="InterPro" id="IPR018541">
    <property type="entry name" value="Ftsk_gamma"/>
</dbReference>
<feature type="region of interest" description="Disordered" evidence="1">
    <location>
        <begin position="108"/>
        <end position="130"/>
    </location>
</feature>
<evidence type="ECO:0000259" key="2">
    <source>
        <dbReference type="SMART" id="SM00843"/>
    </source>
</evidence>
<sequence>AEIAKPKRIQGVYVSDKEIKKIVKHLKTQSAKDKVKGEVKEELEAPPTELTKDLEKTLEEGGELDYLAGEEDPLYEDAKKLVFEARKASASLLQRRLRIGYARAAETKSISPRPKSFSAPAISKTVLEST</sequence>
<dbReference type="InterPro" id="IPR050206">
    <property type="entry name" value="FtsK/SpoIIIE/SftA"/>
</dbReference>
<dbReference type="PANTHER" id="PTHR22683">
    <property type="entry name" value="SPORULATION PROTEIN RELATED"/>
    <property type="match status" value="1"/>
</dbReference>
<dbReference type="SUPFAM" id="SSF46785">
    <property type="entry name" value="Winged helix' DNA-binding domain"/>
    <property type="match status" value="1"/>
</dbReference>
<dbReference type="PANTHER" id="PTHR22683:SF41">
    <property type="entry name" value="DNA TRANSLOCASE FTSK"/>
    <property type="match status" value="1"/>
</dbReference>
<dbReference type="SMART" id="SM00843">
    <property type="entry name" value="Ftsk_gamma"/>
    <property type="match status" value="1"/>
</dbReference>
<dbReference type="Pfam" id="PF09397">
    <property type="entry name" value="FtsK_gamma"/>
    <property type="match status" value="1"/>
</dbReference>
<evidence type="ECO:0000256" key="1">
    <source>
        <dbReference type="SAM" id="MobiDB-lite"/>
    </source>
</evidence>
<dbReference type="Gene3D" id="1.10.10.10">
    <property type="entry name" value="Winged helix-like DNA-binding domain superfamily/Winged helix DNA-binding domain"/>
    <property type="match status" value="1"/>
</dbReference>
<feature type="non-terminal residue" evidence="3">
    <location>
        <position position="1"/>
    </location>
</feature>
<dbReference type="EMBL" id="BARV01011364">
    <property type="protein sequence ID" value="GAI07034.1"/>
    <property type="molecule type" value="Genomic_DNA"/>
</dbReference>
<evidence type="ECO:0000313" key="3">
    <source>
        <dbReference type="EMBL" id="GAI07034.1"/>
    </source>
</evidence>
<gene>
    <name evidence="3" type="ORF">S06H3_21587</name>
</gene>